<dbReference type="Gene3D" id="3.60.15.10">
    <property type="entry name" value="Ribonuclease Z/Hydroxyacylglutathione hydrolase-like"/>
    <property type="match status" value="1"/>
</dbReference>
<dbReference type="PANTHER" id="PTHR42967">
    <property type="entry name" value="METAL DEPENDENT HYDROLASE"/>
    <property type="match status" value="1"/>
</dbReference>
<keyword evidence="2" id="KW-1185">Reference proteome</keyword>
<evidence type="ECO:0000313" key="1">
    <source>
        <dbReference type="EMBL" id="ERT68146.1"/>
    </source>
</evidence>
<reference evidence="1 2" key="1">
    <citation type="submission" date="2013-08" db="EMBL/GenBank/DDBJ databases">
        <authorList>
            <person name="Weinstock G."/>
            <person name="Sodergren E."/>
            <person name="Wylie T."/>
            <person name="Fulton L."/>
            <person name="Fulton R."/>
            <person name="Fronick C."/>
            <person name="O'Laughlin M."/>
            <person name="Godfrey J."/>
            <person name="Miner T."/>
            <person name="Herter B."/>
            <person name="Appelbaum E."/>
            <person name="Cordes M."/>
            <person name="Lek S."/>
            <person name="Wollam A."/>
            <person name="Pepin K.H."/>
            <person name="Palsikar V.B."/>
            <person name="Mitreva M."/>
            <person name="Wilson R.K."/>
        </authorList>
    </citation>
    <scope>NUCLEOTIDE SEQUENCE [LARGE SCALE GENOMIC DNA]</scope>
    <source>
        <strain evidence="1 2">ATCC BAA-474</strain>
    </source>
</reference>
<dbReference type="EMBL" id="AXZF01000078">
    <property type="protein sequence ID" value="ERT68146.1"/>
    <property type="molecule type" value="Genomic_DNA"/>
</dbReference>
<evidence type="ECO:0000313" key="2">
    <source>
        <dbReference type="Proteomes" id="UP000017081"/>
    </source>
</evidence>
<gene>
    <name evidence="1" type="ORF">HMPREF0202_01942</name>
</gene>
<accession>U7V9J1</accession>
<dbReference type="STRING" id="1319815.HMPREF0202_01942"/>
<dbReference type="AlphaFoldDB" id="U7V9J1"/>
<dbReference type="HOGENOM" id="CLU_061731_0_0_0"/>
<evidence type="ECO:0008006" key="3">
    <source>
        <dbReference type="Google" id="ProtNLM"/>
    </source>
</evidence>
<proteinExistence type="predicted"/>
<dbReference type="Pfam" id="PF13483">
    <property type="entry name" value="Lactamase_B_3"/>
    <property type="match status" value="1"/>
</dbReference>
<name>U7V9J1_9FUSO</name>
<comment type="caution">
    <text evidence="1">The sequence shown here is derived from an EMBL/GenBank/DDBJ whole genome shotgun (WGS) entry which is preliminary data.</text>
</comment>
<dbReference type="RefSeq" id="WP_023051476.1">
    <property type="nucleotide sequence ID" value="NZ_CP173063.2"/>
</dbReference>
<dbReference type="PATRIC" id="fig|1319815.3.peg.1874"/>
<protein>
    <recommendedName>
        <fullName evidence="3">Metallo-beta-lactamase domain-containing protein</fullName>
    </recommendedName>
</protein>
<organism evidence="1 2">
    <name type="scientific">Cetobacterium somerae ATCC BAA-474</name>
    <dbReference type="NCBI Taxonomy" id="1319815"/>
    <lineage>
        <taxon>Bacteria</taxon>
        <taxon>Fusobacteriati</taxon>
        <taxon>Fusobacteriota</taxon>
        <taxon>Fusobacteriia</taxon>
        <taxon>Fusobacteriales</taxon>
        <taxon>Fusobacteriaceae</taxon>
        <taxon>Cetobacterium</taxon>
    </lineage>
</organism>
<dbReference type="eggNOG" id="COG2220">
    <property type="taxonomic scope" value="Bacteria"/>
</dbReference>
<sequence length="244" mass="29513">MKNLKIYYIYHSCFVVETKNYLIVFDYFKKPLKNRDDDISLDEKILNTKKKVLIFSSHSHYDHFNKEIFSWKNKFRIIEYILSSDIIFNNELQSCHKICENEALDINGVKIKAYGSTDLGVSFLVEVDTLKIFHAGDLNWWYWKDDTPDEEKYMKEYYQKIIEQIRKNNNIDIAFFPVDPRLEEFYYLGGEYFAENVKPKLMIPMHFDENFYICKEFKEKIERFNVEVALIERTNYLLRVKTNI</sequence>
<dbReference type="SUPFAM" id="SSF56281">
    <property type="entry name" value="Metallo-hydrolase/oxidoreductase"/>
    <property type="match status" value="1"/>
</dbReference>
<dbReference type="Proteomes" id="UP000017081">
    <property type="component" value="Unassembled WGS sequence"/>
</dbReference>
<dbReference type="InterPro" id="IPR036866">
    <property type="entry name" value="RibonucZ/Hydroxyglut_hydro"/>
</dbReference>
<dbReference type="PANTHER" id="PTHR42967:SF1">
    <property type="entry name" value="MBL FOLD METALLO-HYDROLASE"/>
    <property type="match status" value="1"/>
</dbReference>